<comment type="caution">
    <text evidence="1">The sequence shown here is derived from an EMBL/GenBank/DDBJ whole genome shotgun (WGS) entry which is preliminary data.</text>
</comment>
<dbReference type="Proteomes" id="UP000708208">
    <property type="component" value="Unassembled WGS sequence"/>
</dbReference>
<dbReference type="AlphaFoldDB" id="A0A8J2P7Y5"/>
<dbReference type="EMBL" id="CAJVCH010148114">
    <property type="protein sequence ID" value="CAG7727401.1"/>
    <property type="molecule type" value="Genomic_DNA"/>
</dbReference>
<proteinExistence type="predicted"/>
<feature type="non-terminal residue" evidence="1">
    <location>
        <position position="187"/>
    </location>
</feature>
<evidence type="ECO:0000313" key="1">
    <source>
        <dbReference type="EMBL" id="CAG7727401.1"/>
    </source>
</evidence>
<sequence length="187" mass="21764">IRSQKIKKELLPLEYNCESSSDEDVYNAESFKEFLSSWVLRHKIPTVAVSEILKHLRLYPGFENLPSDYRTVMKTPSQVRWRKIMFFGKASYSSLILTEFLYLKVPHNSFGLFLATSKLLLTLFLSSQEHTFCRPRDMRVTSVALNVRYLVSTKNIELFFAALDTPQEPMQASETEQTKTITQEFPH</sequence>
<evidence type="ECO:0000313" key="2">
    <source>
        <dbReference type="Proteomes" id="UP000708208"/>
    </source>
</evidence>
<name>A0A8J2P7Y5_9HEXA</name>
<gene>
    <name evidence="1" type="ORF">AFUS01_LOCUS16246</name>
</gene>
<reference evidence="1" key="1">
    <citation type="submission" date="2021-06" db="EMBL/GenBank/DDBJ databases">
        <authorList>
            <person name="Hodson N. C."/>
            <person name="Mongue J. A."/>
            <person name="Jaron S. K."/>
        </authorList>
    </citation>
    <scope>NUCLEOTIDE SEQUENCE</scope>
</reference>
<organism evidence="1 2">
    <name type="scientific">Allacma fusca</name>
    <dbReference type="NCBI Taxonomy" id="39272"/>
    <lineage>
        <taxon>Eukaryota</taxon>
        <taxon>Metazoa</taxon>
        <taxon>Ecdysozoa</taxon>
        <taxon>Arthropoda</taxon>
        <taxon>Hexapoda</taxon>
        <taxon>Collembola</taxon>
        <taxon>Symphypleona</taxon>
        <taxon>Sminthuridae</taxon>
        <taxon>Allacma</taxon>
    </lineage>
</organism>
<keyword evidence="2" id="KW-1185">Reference proteome</keyword>
<protein>
    <submittedName>
        <fullName evidence="1">Uncharacterized protein</fullName>
    </submittedName>
</protein>
<accession>A0A8J2P7Y5</accession>